<dbReference type="Proteomes" id="UP000655225">
    <property type="component" value="Unassembled WGS sequence"/>
</dbReference>
<accession>A0A835D3L4</accession>
<proteinExistence type="predicted"/>
<dbReference type="PANTHER" id="PTHR31170">
    <property type="entry name" value="BNAC04G53230D PROTEIN"/>
    <property type="match status" value="1"/>
</dbReference>
<feature type="domain" description="Reverse transcriptase zinc-binding" evidence="1">
    <location>
        <begin position="97"/>
        <end position="182"/>
    </location>
</feature>
<organism evidence="2 3">
    <name type="scientific">Tetracentron sinense</name>
    <name type="common">Spur-leaf</name>
    <dbReference type="NCBI Taxonomy" id="13715"/>
    <lineage>
        <taxon>Eukaryota</taxon>
        <taxon>Viridiplantae</taxon>
        <taxon>Streptophyta</taxon>
        <taxon>Embryophyta</taxon>
        <taxon>Tracheophyta</taxon>
        <taxon>Spermatophyta</taxon>
        <taxon>Magnoliopsida</taxon>
        <taxon>Trochodendrales</taxon>
        <taxon>Trochodendraceae</taxon>
        <taxon>Tetracentron</taxon>
    </lineage>
</organism>
<dbReference type="EMBL" id="JABCRI010000019">
    <property type="protein sequence ID" value="KAF8389248.1"/>
    <property type="molecule type" value="Genomic_DNA"/>
</dbReference>
<dbReference type="PANTHER" id="PTHR31170:SF25">
    <property type="entry name" value="BNAA09G04570D PROTEIN"/>
    <property type="match status" value="1"/>
</dbReference>
<dbReference type="InterPro" id="IPR026960">
    <property type="entry name" value="RVT-Znf"/>
</dbReference>
<name>A0A835D3L4_TETSI</name>
<evidence type="ECO:0000259" key="1">
    <source>
        <dbReference type="Pfam" id="PF13966"/>
    </source>
</evidence>
<dbReference type="InterPro" id="IPR004158">
    <property type="entry name" value="DUF247_pln"/>
</dbReference>
<keyword evidence="3" id="KW-1185">Reference proteome</keyword>
<comment type="caution">
    <text evidence="2">The sequence shown here is derived from an EMBL/GenBank/DDBJ whole genome shotgun (WGS) entry which is preliminary data.</text>
</comment>
<dbReference type="AlphaFoldDB" id="A0A835D3L4"/>
<evidence type="ECO:0000313" key="3">
    <source>
        <dbReference type="Proteomes" id="UP000655225"/>
    </source>
</evidence>
<evidence type="ECO:0000313" key="2">
    <source>
        <dbReference type="EMBL" id="KAF8389248.1"/>
    </source>
</evidence>
<sequence length="490" mass="56268">MQCMPELLSKSKWKVREGNVKLWYDNFLDSGPLFSEIPEGEHSHIRLKELFINNVWDVENLQMLLGLNKAEEVIERVGYLRSSSDILLWLPEKNGCFTTKSAWDAIRFRAPNFEWAKWVWHKWLPKKIAICMWKAAFECLSVDEKVRRVGVSLASACDCCDSRQSEDLEHVLNKGEFATDIWRKVSVELTGLLEGVDFSIKHSYREGNKVADALARQGAMGRNNLFTNSAQLPRIIKVVESKNASTHAENAEYIELEGISENDVQSRVQNNPDTVIPRVEQAAPQMEQVIPPAARVRHRHTEAWTAVEDVSFVIHCRVAGGGLDFFPNFRGVHFPLFPRKIPCLFTMERMEASGTVSERRDEVSIQIENPDITLTTFIRQKLDTVSTLSLTCSIHRVPKMLRSLNDAAYTPQVISIGPFHRDKESLRVMEEHKWIYLRVFLDRCPQIELEDYVKALRGLEETARQCYAEPIKLCSDEFVEMMLLDGFVHS</sequence>
<dbReference type="Pfam" id="PF13966">
    <property type="entry name" value="zf-RVT"/>
    <property type="match status" value="1"/>
</dbReference>
<gene>
    <name evidence="2" type="ORF">HHK36_025941</name>
</gene>
<dbReference type="OrthoDB" id="1744209at2759"/>
<dbReference type="Pfam" id="PF03140">
    <property type="entry name" value="DUF247"/>
    <property type="match status" value="1"/>
</dbReference>
<protein>
    <recommendedName>
        <fullName evidence="1">Reverse transcriptase zinc-binding domain-containing protein</fullName>
    </recommendedName>
</protein>
<reference evidence="2 3" key="1">
    <citation type="submission" date="2020-04" db="EMBL/GenBank/DDBJ databases">
        <title>Plant Genome Project.</title>
        <authorList>
            <person name="Zhang R.-G."/>
        </authorList>
    </citation>
    <scope>NUCLEOTIDE SEQUENCE [LARGE SCALE GENOMIC DNA]</scope>
    <source>
        <strain evidence="2">YNK0</strain>
        <tissue evidence="2">Leaf</tissue>
    </source>
</reference>